<gene>
    <name evidence="2" type="ORF">V5O49_09120</name>
</gene>
<reference evidence="2" key="2">
    <citation type="submission" date="2024-02" db="EMBL/GenBank/DDBJ databases">
        <authorList>
            <person name="Prathaban M."/>
            <person name="Mythili R."/>
            <person name="Sharmila Devi N."/>
            <person name="Sobanaa M."/>
            <person name="Prathiviraj R."/>
            <person name="Selvin J."/>
        </authorList>
    </citation>
    <scope>NUCLEOTIDE SEQUENCE</scope>
    <source>
        <strain evidence="2">MP1014</strain>
    </source>
</reference>
<accession>A0ABU7Z7C5</accession>
<feature type="domain" description="Anti-bacteriophage protein A/HamA C-terminal" evidence="1">
    <location>
        <begin position="10"/>
        <end position="273"/>
    </location>
</feature>
<organism evidence="2 3">
    <name type="scientific">Isoptericola haloaureus</name>
    <dbReference type="NCBI Taxonomy" id="1542902"/>
    <lineage>
        <taxon>Bacteria</taxon>
        <taxon>Bacillati</taxon>
        <taxon>Actinomycetota</taxon>
        <taxon>Actinomycetes</taxon>
        <taxon>Micrococcales</taxon>
        <taxon>Promicromonosporaceae</taxon>
        <taxon>Isoptericola</taxon>
    </lineage>
</organism>
<name>A0ABU7Z7C5_9MICO</name>
<evidence type="ECO:0000313" key="2">
    <source>
        <dbReference type="EMBL" id="MEG3615278.1"/>
    </source>
</evidence>
<dbReference type="Pfam" id="PF08878">
    <property type="entry name" value="HamA"/>
    <property type="match status" value="1"/>
</dbReference>
<dbReference type="EMBL" id="JBAGLP010000117">
    <property type="protein sequence ID" value="MEG3615278.1"/>
    <property type="molecule type" value="Genomic_DNA"/>
</dbReference>
<comment type="caution">
    <text evidence="2">The sequence shown here is derived from an EMBL/GenBank/DDBJ whole genome shotgun (WGS) entry which is preliminary data.</text>
</comment>
<dbReference type="InterPro" id="IPR014976">
    <property type="entry name" value="AbpA_HamA_C"/>
</dbReference>
<reference evidence="2" key="1">
    <citation type="journal article" date="2024" name="Antonie Van Leeuwenhoek">
        <title>Isoptericola haloaureus sp. nov., a dimorphic actinobacterium isolated from mangrove sediments of southeast India, implicating biosaline agricultural significance through nitrogen fixation and salt tolerance genes.</title>
        <authorList>
            <person name="Prathaban M."/>
            <person name="Prathiviraj R."/>
            <person name="Ravichandran M."/>
            <person name="Natarajan S.D."/>
            <person name="Sobanaa M."/>
            <person name="Hari Krishna Kumar S."/>
            <person name="Chandrasekar V."/>
            <person name="Selvin J."/>
        </authorList>
    </citation>
    <scope>NUCLEOTIDE SEQUENCE</scope>
    <source>
        <strain evidence="2">MP1014</strain>
    </source>
</reference>
<dbReference type="RefSeq" id="WP_332901947.1">
    <property type="nucleotide sequence ID" value="NZ_JBAGLP010000117.1"/>
</dbReference>
<sequence>MTVQQVRVQDLAKQPPLTAICPGYELGQWRTEEMASDVFSRHLPSFALSFTDWSSITGDTAARMLKKAAQAVYGTEKYKRRGEFGELLLHGVVKDFFHAEPAISKIHFKDSANDTVKGFDCVHLIENDGEVELWLGEVKYYTSVNSAIRDCAAELRDHIEQGFLRNEFVAIVNKLDPNWPYSTQVASMLHQNRSLDQILNRIVIPAMLTYDSRAVSSHSILDEAYIKALEAEAEAAWERFCDALPEDFPISLHLILLPLDDKKSLTDALHEKLRTWQGI</sequence>
<dbReference type="Proteomes" id="UP001310387">
    <property type="component" value="Unassembled WGS sequence"/>
</dbReference>
<protein>
    <submittedName>
        <fullName evidence="2">DUF1837 domain-containing protein</fullName>
    </submittedName>
</protein>
<keyword evidence="3" id="KW-1185">Reference proteome</keyword>
<proteinExistence type="predicted"/>
<evidence type="ECO:0000259" key="1">
    <source>
        <dbReference type="Pfam" id="PF08878"/>
    </source>
</evidence>
<evidence type="ECO:0000313" key="3">
    <source>
        <dbReference type="Proteomes" id="UP001310387"/>
    </source>
</evidence>